<protein>
    <submittedName>
        <fullName evidence="1">Uncharacterized protein</fullName>
    </submittedName>
</protein>
<evidence type="ECO:0000313" key="1">
    <source>
        <dbReference type="EMBL" id="JAD87871.1"/>
    </source>
</evidence>
<proteinExistence type="predicted"/>
<dbReference type="AlphaFoldDB" id="A0A0A9DJ79"/>
<reference evidence="1" key="1">
    <citation type="submission" date="2014-09" db="EMBL/GenBank/DDBJ databases">
        <authorList>
            <person name="Magalhaes I.L.F."/>
            <person name="Oliveira U."/>
            <person name="Santos F.R."/>
            <person name="Vidigal T.H.D.A."/>
            <person name="Brescovit A.D."/>
            <person name="Santos A.J."/>
        </authorList>
    </citation>
    <scope>NUCLEOTIDE SEQUENCE</scope>
    <source>
        <tissue evidence="1">Shoot tissue taken approximately 20 cm above the soil surface</tissue>
    </source>
</reference>
<organism evidence="1">
    <name type="scientific">Arundo donax</name>
    <name type="common">Giant reed</name>
    <name type="synonym">Donax arundinaceus</name>
    <dbReference type="NCBI Taxonomy" id="35708"/>
    <lineage>
        <taxon>Eukaryota</taxon>
        <taxon>Viridiplantae</taxon>
        <taxon>Streptophyta</taxon>
        <taxon>Embryophyta</taxon>
        <taxon>Tracheophyta</taxon>
        <taxon>Spermatophyta</taxon>
        <taxon>Magnoliopsida</taxon>
        <taxon>Liliopsida</taxon>
        <taxon>Poales</taxon>
        <taxon>Poaceae</taxon>
        <taxon>PACMAD clade</taxon>
        <taxon>Arundinoideae</taxon>
        <taxon>Arundineae</taxon>
        <taxon>Arundo</taxon>
    </lineage>
</organism>
<sequence length="77" mass="9073">MMERVLGPLPKHMIVRAEYVCKSFIIFLMIVSIISDVYTQDEAAYEFRLNFHSDYDHSYALQQQQQQQSLSVSNKLE</sequence>
<name>A0A0A9DJ79_ARUDO</name>
<reference evidence="1" key="2">
    <citation type="journal article" date="2015" name="Data Brief">
        <title>Shoot transcriptome of the giant reed, Arundo donax.</title>
        <authorList>
            <person name="Barrero R.A."/>
            <person name="Guerrero F.D."/>
            <person name="Moolhuijzen P."/>
            <person name="Goolsby J.A."/>
            <person name="Tidwell J."/>
            <person name="Bellgard S.E."/>
            <person name="Bellgard M.I."/>
        </authorList>
    </citation>
    <scope>NUCLEOTIDE SEQUENCE</scope>
    <source>
        <tissue evidence="1">Shoot tissue taken approximately 20 cm above the soil surface</tissue>
    </source>
</reference>
<dbReference type="EMBL" id="GBRH01210024">
    <property type="protein sequence ID" value="JAD87871.1"/>
    <property type="molecule type" value="Transcribed_RNA"/>
</dbReference>
<accession>A0A0A9DJ79</accession>